<reference evidence="5 6" key="1">
    <citation type="journal article" date="2007" name="Proc. Natl. Acad. Sci. U.S.A.">
        <title>Independent sorting-out of thousands of duplicated gene pairs in two yeast species descended from a whole-genome duplication.</title>
        <authorList>
            <person name="Scannell D.R."/>
            <person name="Frank A.C."/>
            <person name="Conant G.C."/>
            <person name="Byrne K.P."/>
            <person name="Woolfit M."/>
            <person name="Wolfe K.H."/>
        </authorList>
    </citation>
    <scope>NUCLEOTIDE SEQUENCE [LARGE SCALE GENOMIC DNA]</scope>
    <source>
        <strain evidence="6">ATCC 22028 / DSM 70294 / BCRC 21397 / CBS 2163 / NBRC 10782 / NRRL Y-8283 / UCD 57-17</strain>
    </source>
</reference>
<dbReference type="GO" id="GO:0000932">
    <property type="term" value="C:P-body"/>
    <property type="evidence" value="ECO:0007669"/>
    <property type="project" value="TreeGrafter"/>
</dbReference>
<dbReference type="HOGENOM" id="CLU_234547_0_0_1"/>
<feature type="domain" description="CCR4-Not complex component Not1 C-terminal" evidence="1">
    <location>
        <begin position="1652"/>
        <end position="1998"/>
    </location>
</feature>
<dbReference type="Pfam" id="PF16419">
    <property type="entry name" value="CNOT1_HEAT_N"/>
    <property type="match status" value="1"/>
</dbReference>
<keyword evidence="6" id="KW-1185">Reference proteome</keyword>
<dbReference type="GO" id="GO:0017148">
    <property type="term" value="P:negative regulation of translation"/>
    <property type="evidence" value="ECO:0007669"/>
    <property type="project" value="InterPro"/>
</dbReference>
<evidence type="ECO:0000313" key="5">
    <source>
        <dbReference type="EMBL" id="EDO18742.1"/>
    </source>
</evidence>
<feature type="domain" description="CCR4-NOT transcription complex subunit 1 CAF1-binding" evidence="2">
    <location>
        <begin position="780"/>
        <end position="998"/>
    </location>
</feature>
<dbReference type="GO" id="GO:0030015">
    <property type="term" value="C:CCR4-NOT core complex"/>
    <property type="evidence" value="ECO:0007669"/>
    <property type="project" value="InterPro"/>
</dbReference>
<dbReference type="PhylomeDB" id="A7TFY5"/>
<dbReference type="InterPro" id="IPR032191">
    <property type="entry name" value="CNOT1_CAF1_bind"/>
</dbReference>
<dbReference type="Gene3D" id="1.25.40.840">
    <property type="entry name" value="CCR4-NOT transcription complex subunit 1 TTP binding domain"/>
    <property type="match status" value="1"/>
</dbReference>
<dbReference type="InterPro" id="IPR038535">
    <property type="entry name" value="CNOT1_TTP_bind_sf"/>
</dbReference>
<organism evidence="6">
    <name type="scientific">Vanderwaltozyma polyspora (strain ATCC 22028 / DSM 70294 / BCRC 21397 / CBS 2163 / NBRC 10782 / NRRL Y-8283 / UCD 57-17)</name>
    <name type="common">Kluyveromyces polysporus</name>
    <dbReference type="NCBI Taxonomy" id="436907"/>
    <lineage>
        <taxon>Eukaryota</taxon>
        <taxon>Fungi</taxon>
        <taxon>Dikarya</taxon>
        <taxon>Ascomycota</taxon>
        <taxon>Saccharomycotina</taxon>
        <taxon>Saccharomycetes</taxon>
        <taxon>Saccharomycetales</taxon>
        <taxon>Saccharomycetaceae</taxon>
        <taxon>Vanderwaltozyma</taxon>
    </lineage>
</organism>
<dbReference type="GeneID" id="5547055"/>
<dbReference type="InterPro" id="IPR032193">
    <property type="entry name" value="CNOT1_TTP_bind"/>
</dbReference>
<dbReference type="KEGG" id="vpo:Kpol_1028p15"/>
<dbReference type="Proteomes" id="UP000000267">
    <property type="component" value="Unassembled WGS sequence"/>
</dbReference>
<dbReference type="Gene3D" id="1.25.40.180">
    <property type="match status" value="1"/>
</dbReference>
<evidence type="ECO:0000259" key="1">
    <source>
        <dbReference type="Pfam" id="PF04054"/>
    </source>
</evidence>
<dbReference type="PANTHER" id="PTHR13162:SF8">
    <property type="entry name" value="CCR4-NOT TRANSCRIPTION COMPLEX SUBUNIT 1"/>
    <property type="match status" value="1"/>
</dbReference>
<dbReference type="OrthoDB" id="1933107at2759"/>
<dbReference type="GO" id="GO:0000288">
    <property type="term" value="P:nuclear-transcribed mRNA catabolic process, deadenylation-dependent decay"/>
    <property type="evidence" value="ECO:0007669"/>
    <property type="project" value="TreeGrafter"/>
</dbReference>
<protein>
    <recommendedName>
        <fullName evidence="7">General negative regulator of transcription subunit 1</fullName>
    </recommendedName>
</protein>
<evidence type="ECO:0000259" key="4">
    <source>
        <dbReference type="Pfam" id="PF16419"/>
    </source>
</evidence>
<feature type="domain" description="CCR4-NOT transcription complex subunit 1 HEAT repeat 1" evidence="4">
    <location>
        <begin position="178"/>
        <end position="400"/>
    </location>
</feature>
<dbReference type="Pfam" id="PF16417">
    <property type="entry name" value="CNOT1_TTP_bind"/>
    <property type="match status" value="1"/>
</dbReference>
<dbReference type="eggNOG" id="KOG1831">
    <property type="taxonomic scope" value="Eukaryota"/>
</dbReference>
<accession>A7TFY5</accession>
<dbReference type="OMA" id="CAYEVAM"/>
<dbReference type="EMBL" id="DS480385">
    <property type="protein sequence ID" value="EDO18742.1"/>
    <property type="molecule type" value="Genomic_DNA"/>
</dbReference>
<feature type="domain" description="CCR4-NOT transcription complex subunit 1 TTP binding" evidence="3">
    <location>
        <begin position="582"/>
        <end position="749"/>
    </location>
</feature>
<dbReference type="InterPro" id="IPR040398">
    <property type="entry name" value="Not1"/>
</dbReference>
<evidence type="ECO:0008006" key="7">
    <source>
        <dbReference type="Google" id="ProtNLM"/>
    </source>
</evidence>
<proteinExistence type="predicted"/>
<gene>
    <name evidence="5" type="ORF">Kpol_1028p15</name>
</gene>
<evidence type="ECO:0000259" key="3">
    <source>
        <dbReference type="Pfam" id="PF16417"/>
    </source>
</evidence>
<dbReference type="InParanoid" id="A7TFY5"/>
<dbReference type="Pfam" id="PF16415">
    <property type="entry name" value="CNOT1_CAF1_bind"/>
    <property type="match status" value="1"/>
</dbReference>
<dbReference type="Gene3D" id="1.25.40.800">
    <property type="match status" value="1"/>
</dbReference>
<name>A7TFY5_VANPO</name>
<dbReference type="Pfam" id="PF04054">
    <property type="entry name" value="Not1"/>
    <property type="match status" value="1"/>
</dbReference>
<dbReference type="STRING" id="436907.A7TFY5"/>
<dbReference type="PANTHER" id="PTHR13162">
    <property type="entry name" value="CCR4-NOT TRANSCRIPTION COMPLEX"/>
    <property type="match status" value="1"/>
</dbReference>
<sequence length="2019" mass="233926">METSTAQISDENNTPGFLIMDTFEEESQRIVLAQICLFMVKLDKNNYEQFKLKIDYLLEKSNIEVYYKYWKKLLQLTAIDLNKNDKKLKELVDIPLLRLLYNTFMELPYKDVDVILFLNQNILNDKSLKIVCDCNLSDIINRFDTYSDSKILDSLNIIQNSKQYADKLPIISDPYKYLRYFFDNTTSETFSFDLATFLYNNNTMEVADILALLITEIITSGSLDIVPKDNSWLIPRTIKASRILSTDFSKVISFISLGLKVDWNRIFNLMSTKYLDRTATPPTIFALNFILNLLGDGKLIEKFLYHDWQIDFKFNIVFNLQELSSHKDSFDFSNLKNIIKIPFDEDSQRNPLLNINSINCINVQLYLIQKEIKDSKLKKNYFIKVKQDMNIYPEIFSWVICSNKKFLENSIENINEKGKLHLDLLYKSLKKESDALSLVLKDSNEPEIISLLGNKIISSDPTLLNVFLNILDKHKLLSQYLMEINIDTIFKVLEYSDNENIDTIFDILFNINQNRKDEFFNYITSNLKSGKYENINPYITYRLLKLSKNRELSKEEDKFNSIRFSIIEKCPSAIICSSQFKNNKLKSLASEKLEDIEHKVQLSFQSLYKGEITVDRLADFLLTLKESDQIEDEYKFSLYIQTIFSERLYFKQYPTQALHITSVLFGLMIKLNMLEDFLLDMAFIMLLEYVNDNEPQLFQFSVMAIEVFVTQLQSYPGFCSQLMSSNSFMNSNSSVSQYISKISENKSSNMKTSTKDANSIPEHIQIHNFGVPNDPELMNQVIPPNATKDKIYFTMNNLTEENIDIEIKKIAVEVNENYFKWFAQYLLFERVLKEPNNQKIYSLITTKINTDIFGYMQYFTLKLLHNLISTKDIEKIDKSILKNASLWLGKITLGNNIPLDNPRFSIFRIILDGYTSNRLEIVIPFVTKIMASTADSIIFKFPNPWTLKILQLLKEMHQRSELSLTLSFEIEILFKALGLDLEDIGNSEYLIEHCKLKESCDIEMGATTVSNKLNTKMSNLDLNIDNFNKAQQHIVDNMSSIKINTSGLSQLTLDISLKNVFEMSILNFSDPRSSKIVQHMSEAVVSATMNNLSNILNSSTEYNEIIRVALKLSESMFDANIRGDIRDIIYSEIWGFLQGNLVKTKLNIYFDLQKEFQLAMSQNYSLIMAIFRRSVLDLSIIEIRNKIENHLNISRLNGIYGQGNSFNSTYGKSSTSIQLPIPNLSNIPRFPNMPVIQNNTNSMPPGLAPSLNNNSHPMQFTYNGSPQYPPGLLISPAPINTEKIASVPNQLIHNQDMHILTTSINSLGIFLEALNAKNGEQIPDLENSIKSVMFHICSFLKINEGNIQYTLETIKSILNLLTRYLHNRESQKILFGFLKDVSLQNRSLSYFVFIWFDNAQFDFKNKSHILIELLNSSLISILEIDQYLSMKIKSCKFGIIENIFVLIEKICLSNSTFSFYSDFSKTISSLIVIEDPKVKKFLEDYDNLCSTSKIVKTLTKKELMWTIFIEWVNITEKEEFDSEIASIFLMQLVQKNVLNTSNNFIDFIKYSMELSIITFSKTGNNDKAFLLIDALSYLIFQLYQSLDYDKFTRESYLELVLTTLSLQLVKDINTLNENFNERLYFRLISNILSLWGNNYETTTFTSDNRDTEVKEIEKLGYLKIIYSFINLIQPLAYPAFAFSYLSLISHRMYLSSLLLYPDHKCWDMVNVHLLSIIDFLKHSSEQKPVMELSNVYYFGLLRILLSIINDCPEYIIENHSALISRIPDKLIQIKNIISSTTPKQLDYVSPTSEIDFTTEINSFSGILIKDKELYTNLVLKKHVRNYLRIPTSSLIKSINKELLSKVYNEHSGIGYKWFTVDICRVGELVLQILVDIGKESKNVSLKTIFSKKGSHFQLLKNLIDTNNDETQYFIIKTLFDYLRYPNVQTNWVVFFLLKIFTEGNGDEKSLKIREMIIRCLIERLIVFPPYPWGCVALLNQIYLANSSLLLQIPSLENNLILKNMVIQIIYKFTNQISDN</sequence>
<evidence type="ECO:0000259" key="2">
    <source>
        <dbReference type="Pfam" id="PF16415"/>
    </source>
</evidence>
<evidence type="ECO:0000313" key="6">
    <source>
        <dbReference type="Proteomes" id="UP000000267"/>
    </source>
</evidence>
<dbReference type="InterPro" id="IPR007196">
    <property type="entry name" value="CCR4-Not_Not1_C"/>
</dbReference>
<dbReference type="RefSeq" id="XP_001646600.1">
    <property type="nucleotide sequence ID" value="XM_001646550.1"/>
</dbReference>
<dbReference type="Gene3D" id="1.25.40.790">
    <property type="match status" value="1"/>
</dbReference>
<dbReference type="InterPro" id="IPR032195">
    <property type="entry name" value="CNOT1_HEAT_N"/>
</dbReference>
<dbReference type="GO" id="GO:0060090">
    <property type="term" value="F:molecular adaptor activity"/>
    <property type="evidence" value="ECO:0007669"/>
    <property type="project" value="TreeGrafter"/>
</dbReference>